<accession>A0A267G0R0</accession>
<comment type="caution">
    <text evidence="9">The sequence shown here is derived from an EMBL/GenBank/DDBJ whole genome shotgun (WGS) entry which is preliminary data.</text>
</comment>
<evidence type="ECO:0000313" key="10">
    <source>
        <dbReference type="Proteomes" id="UP000215902"/>
    </source>
</evidence>
<reference evidence="9 10" key="1">
    <citation type="submission" date="2017-06" db="EMBL/GenBank/DDBJ databases">
        <title>A platform for efficient transgenesis in Macrostomum lignano, a flatworm model organism for stem cell research.</title>
        <authorList>
            <person name="Berezikov E."/>
        </authorList>
    </citation>
    <scope>NUCLEOTIDE SEQUENCE [LARGE SCALE GENOMIC DNA]</scope>
    <source>
        <strain evidence="9">DV1</strain>
        <tissue evidence="9">Whole organism</tissue>
    </source>
</reference>
<proteinExistence type="inferred from homology"/>
<dbReference type="EMBL" id="NIVC01000621">
    <property type="protein sequence ID" value="PAA79668.1"/>
    <property type="molecule type" value="Genomic_DNA"/>
</dbReference>
<dbReference type="GO" id="GO:0002178">
    <property type="term" value="C:palmitoyltransferase complex"/>
    <property type="evidence" value="ECO:0007669"/>
    <property type="project" value="TreeGrafter"/>
</dbReference>
<gene>
    <name evidence="9" type="ORF">BOX15_Mlig014224g4</name>
</gene>
<evidence type="ECO:0000313" key="9">
    <source>
        <dbReference type="EMBL" id="PAA79668.1"/>
    </source>
</evidence>
<feature type="region of interest" description="Disordered" evidence="7">
    <location>
        <begin position="1"/>
        <end position="33"/>
    </location>
</feature>
<evidence type="ECO:0000256" key="2">
    <source>
        <dbReference type="ARBA" id="ARBA00007732"/>
    </source>
</evidence>
<evidence type="ECO:0000256" key="4">
    <source>
        <dbReference type="ARBA" id="ARBA00018463"/>
    </source>
</evidence>
<keyword evidence="6" id="KW-0472">Membrane</keyword>
<dbReference type="STRING" id="282301.A0A267G0R0"/>
<feature type="non-terminal residue" evidence="9">
    <location>
        <position position="1"/>
    </location>
</feature>
<dbReference type="OrthoDB" id="2190159at2759"/>
<feature type="compositionally biased region" description="Low complexity" evidence="7">
    <location>
        <begin position="12"/>
        <end position="30"/>
    </location>
</feature>
<dbReference type="GO" id="GO:0006612">
    <property type="term" value="P:protein targeting to membrane"/>
    <property type="evidence" value="ECO:0007669"/>
    <property type="project" value="TreeGrafter"/>
</dbReference>
<sequence length="169" mass="18477">PPPTAAKLAAGNNSSNRIINSSSNMSSSASLDKNPFTAGTTTVGATGTRKVFIPRDFTNGLELRFSTAFPVQLQGRIPEETFVAVVTNINEILTAAERGSPAVYMESIFACLTGYLLYLCIDTHYEKSLKQVSRLVAEYNRTTFEPNRLMLVDPSDRGLRVLEIVVLND</sequence>
<comment type="subunit">
    <text evidence="3">Interacts with ERF2.</text>
</comment>
<evidence type="ECO:0000256" key="6">
    <source>
        <dbReference type="ARBA" id="ARBA00023136"/>
    </source>
</evidence>
<dbReference type="AlphaFoldDB" id="A0A267G0R0"/>
<dbReference type="Proteomes" id="UP000215902">
    <property type="component" value="Unassembled WGS sequence"/>
</dbReference>
<dbReference type="InterPro" id="IPR019383">
    <property type="entry name" value="Golgin_A_7/ERF4"/>
</dbReference>
<name>A0A267G0R0_9PLAT</name>
<feature type="domain" description="Golgin subfamily A member 7/ERF4" evidence="8">
    <location>
        <begin position="51"/>
        <end position="163"/>
    </location>
</feature>
<evidence type="ECO:0000259" key="8">
    <source>
        <dbReference type="Pfam" id="PF10256"/>
    </source>
</evidence>
<keyword evidence="5" id="KW-0256">Endoplasmic reticulum</keyword>
<evidence type="ECO:0000256" key="7">
    <source>
        <dbReference type="SAM" id="MobiDB-lite"/>
    </source>
</evidence>
<comment type="similarity">
    <text evidence="2">Belongs to the ERF4 family.</text>
</comment>
<evidence type="ECO:0000256" key="3">
    <source>
        <dbReference type="ARBA" id="ARBA00011396"/>
    </source>
</evidence>
<dbReference type="InterPro" id="IPR051371">
    <property type="entry name" value="Ras_palmitoyltransferase"/>
</dbReference>
<organism evidence="9 10">
    <name type="scientific">Macrostomum lignano</name>
    <dbReference type="NCBI Taxonomy" id="282301"/>
    <lineage>
        <taxon>Eukaryota</taxon>
        <taxon>Metazoa</taxon>
        <taxon>Spiralia</taxon>
        <taxon>Lophotrochozoa</taxon>
        <taxon>Platyhelminthes</taxon>
        <taxon>Rhabditophora</taxon>
        <taxon>Macrostomorpha</taxon>
        <taxon>Macrostomida</taxon>
        <taxon>Macrostomidae</taxon>
        <taxon>Macrostomum</taxon>
    </lineage>
</organism>
<dbReference type="GO" id="GO:0005789">
    <property type="term" value="C:endoplasmic reticulum membrane"/>
    <property type="evidence" value="ECO:0007669"/>
    <property type="project" value="UniProtKB-SubCell"/>
</dbReference>
<evidence type="ECO:0000256" key="1">
    <source>
        <dbReference type="ARBA" id="ARBA00004406"/>
    </source>
</evidence>
<dbReference type="Pfam" id="PF10256">
    <property type="entry name" value="Erf4"/>
    <property type="match status" value="1"/>
</dbReference>
<comment type="subcellular location">
    <subcellularLocation>
        <location evidence="1">Endoplasmic reticulum membrane</location>
        <topology evidence="1">Peripheral membrane protein</topology>
    </subcellularLocation>
</comment>
<evidence type="ECO:0000256" key="5">
    <source>
        <dbReference type="ARBA" id="ARBA00022824"/>
    </source>
</evidence>
<dbReference type="PANTHER" id="PTHR13254">
    <property type="entry name" value="GOLGI AUTOANTIGEN, GOLGIN SUBFAMILY A, 7"/>
    <property type="match status" value="1"/>
</dbReference>
<dbReference type="PANTHER" id="PTHR13254:SF0">
    <property type="entry name" value="GOLGIN SUBFAMILY A MEMBER 7_ERF4 DOMAIN-CONTAINING PROTEIN"/>
    <property type="match status" value="1"/>
</dbReference>
<keyword evidence="10" id="KW-1185">Reference proteome</keyword>
<protein>
    <recommendedName>
        <fullName evidence="4">Ras modification protein ERF4</fullName>
    </recommendedName>
</protein>